<evidence type="ECO:0000313" key="4">
    <source>
        <dbReference type="Proteomes" id="UP000296374"/>
    </source>
</evidence>
<feature type="transmembrane region" description="Helical" evidence="1">
    <location>
        <begin position="12"/>
        <end position="34"/>
    </location>
</feature>
<keyword evidence="3" id="KW-0614">Plasmid</keyword>
<dbReference type="EMBL" id="CP040764">
    <property type="protein sequence ID" value="QDA36712.1"/>
    <property type="molecule type" value="Genomic_DNA"/>
</dbReference>
<keyword evidence="1" id="KW-1133">Transmembrane helix</keyword>
<feature type="transmembrane region" description="Helical" evidence="1">
    <location>
        <begin position="54"/>
        <end position="76"/>
    </location>
</feature>
<evidence type="ECO:0000256" key="1">
    <source>
        <dbReference type="SAM" id="Phobius"/>
    </source>
</evidence>
<keyword evidence="1" id="KW-0472">Membrane</keyword>
<feature type="transmembrane region" description="Helical" evidence="1">
    <location>
        <begin position="111"/>
        <end position="133"/>
    </location>
</feature>
<dbReference type="KEGG" id="plia:E4191_21775"/>
<dbReference type="Proteomes" id="UP000296374">
    <property type="component" value="Plasmid unnamed3"/>
</dbReference>
<keyword evidence="1" id="KW-0812">Transmembrane</keyword>
<protein>
    <recommendedName>
        <fullName evidence="2">DUF2231 domain-containing protein</fullName>
    </recommendedName>
</protein>
<dbReference type="InterPro" id="IPR019251">
    <property type="entry name" value="DUF2231_TM"/>
</dbReference>
<feature type="domain" description="DUF2231" evidence="2">
    <location>
        <begin position="22"/>
        <end position="129"/>
    </location>
</feature>
<reference evidence="4" key="1">
    <citation type="submission" date="2019-05" db="EMBL/GenBank/DDBJ databases">
        <title>Tamlana fucoidanivorans sp. nov., isolated from the surface of algae collected from Fujian province in China.</title>
        <authorList>
            <person name="Li J."/>
        </authorList>
    </citation>
    <scope>NUCLEOTIDE SEQUENCE [LARGE SCALE GENOMIC DNA]</scope>
    <source>
        <strain evidence="4">2251</strain>
        <plasmid evidence="4">unnamed3</plasmid>
    </source>
</reference>
<dbReference type="RefSeq" id="WP_139616417.1">
    <property type="nucleotide sequence ID" value="NZ_CP040764.1"/>
</dbReference>
<dbReference type="Pfam" id="PF09990">
    <property type="entry name" value="DUF2231"/>
    <property type="match status" value="1"/>
</dbReference>
<proteinExistence type="predicted"/>
<geneLocation type="plasmid" evidence="3 4">
    <name>unnamed3</name>
</geneLocation>
<evidence type="ECO:0000313" key="3">
    <source>
        <dbReference type="EMBL" id="QDA36712.1"/>
    </source>
</evidence>
<accession>A0A4Y5ST68</accession>
<feature type="transmembrane region" description="Helical" evidence="1">
    <location>
        <begin position="83"/>
        <end position="105"/>
    </location>
</feature>
<evidence type="ECO:0000259" key="2">
    <source>
        <dbReference type="Pfam" id="PF09990"/>
    </source>
</evidence>
<dbReference type="AlphaFoldDB" id="A0A4Y5ST68"/>
<sequence length="144" mass="15428">MAVNPSFDGAPLARPFPGAVVLTHFAAAFLALTVVTDTAYLRTTVLMWQDFSSWLLFFGLIAGGIAALFWIIGALTKRARPGWGVLGLYVLTLVLGFVNSLMHAGDGWTAIMPWGIALSAVTCLVMLGAALLNRRAARRPLIRA</sequence>
<name>A0A4Y5ST68_9RHOB</name>
<gene>
    <name evidence="3" type="ORF">E4191_21775</name>
</gene>
<organism evidence="3 4">
    <name type="scientific">Paracoccus liaowanqingii</name>
    <dbReference type="NCBI Taxonomy" id="2560053"/>
    <lineage>
        <taxon>Bacteria</taxon>
        <taxon>Pseudomonadati</taxon>
        <taxon>Pseudomonadota</taxon>
        <taxon>Alphaproteobacteria</taxon>
        <taxon>Rhodobacterales</taxon>
        <taxon>Paracoccaceae</taxon>
        <taxon>Paracoccus</taxon>
    </lineage>
</organism>